<feature type="transmembrane region" description="Helical" evidence="7">
    <location>
        <begin position="178"/>
        <end position="195"/>
    </location>
</feature>
<evidence type="ECO:0000256" key="4">
    <source>
        <dbReference type="ARBA" id="ARBA00023136"/>
    </source>
</evidence>
<dbReference type="InterPro" id="IPR052337">
    <property type="entry name" value="SAT4-like"/>
</dbReference>
<feature type="transmembrane region" description="Helical" evidence="7">
    <location>
        <begin position="42"/>
        <end position="66"/>
    </location>
</feature>
<evidence type="ECO:0000256" key="5">
    <source>
        <dbReference type="ARBA" id="ARBA00038359"/>
    </source>
</evidence>
<feature type="transmembrane region" description="Helical" evidence="7">
    <location>
        <begin position="207"/>
        <end position="228"/>
    </location>
</feature>
<dbReference type="Proteomes" id="UP000053095">
    <property type="component" value="Unassembled WGS sequence"/>
</dbReference>
<name>A0A6V8HJJ8_TALPI</name>
<feature type="region of interest" description="Disordered" evidence="6">
    <location>
        <begin position="305"/>
        <end position="328"/>
    </location>
</feature>
<dbReference type="Pfam" id="PF20684">
    <property type="entry name" value="Fung_rhodopsin"/>
    <property type="match status" value="1"/>
</dbReference>
<comment type="caution">
    <text evidence="9">The sequence shown here is derived from an EMBL/GenBank/DDBJ whole genome shotgun (WGS) entry which is preliminary data.</text>
</comment>
<comment type="subcellular location">
    <subcellularLocation>
        <location evidence="1">Membrane</location>
        <topology evidence="1">Multi-pass membrane protein</topology>
    </subcellularLocation>
</comment>
<keyword evidence="3 7" id="KW-1133">Transmembrane helix</keyword>
<evidence type="ECO:0000256" key="6">
    <source>
        <dbReference type="SAM" id="MobiDB-lite"/>
    </source>
</evidence>
<evidence type="ECO:0000259" key="8">
    <source>
        <dbReference type="Pfam" id="PF20684"/>
    </source>
</evidence>
<sequence>MESDTGTALVRGIWVAMAVAIIMVILRVYAKAKIHQFRADDVLMMIAMALAVISTVFLNLSIHHGFGQNLKELVLAGYVSDVQLSLQYIAIQQPILTISSTLARCSFILYLLAILGNSKNYQHALWIVMIWQLAGNIVSAVLPLTICRNMKILWDWTTKTTCGDTTAVIKFAYYSNSANSACDLFLAVFPTLIFWNLNLRLRVKVGLIVLLSLGIGYIFYTPSFVFMVRHTHLHSAMVASIIKTTKLSSLPSATNLGVTGGLEVGRCAYIENAIIIITSSIPCIRPLIMFSVRKFSSRGYSRSYELASGPQTGQQRTRHDATAQTRRTRGRFTTNGTVDDMGSVERILDLGNYHANATVSGSGRRDSPTHDELGITKCVEISVFDQRNP</sequence>
<feature type="transmembrane region" description="Helical" evidence="7">
    <location>
        <begin position="86"/>
        <end position="112"/>
    </location>
</feature>
<feature type="transmembrane region" description="Helical" evidence="7">
    <location>
        <begin position="124"/>
        <end position="146"/>
    </location>
</feature>
<proteinExistence type="inferred from homology"/>
<feature type="transmembrane region" description="Helical" evidence="7">
    <location>
        <begin position="12"/>
        <end position="30"/>
    </location>
</feature>
<organism evidence="9 10">
    <name type="scientific">Talaromyces pinophilus</name>
    <name type="common">Penicillium pinophilum</name>
    <dbReference type="NCBI Taxonomy" id="128442"/>
    <lineage>
        <taxon>Eukaryota</taxon>
        <taxon>Fungi</taxon>
        <taxon>Dikarya</taxon>
        <taxon>Ascomycota</taxon>
        <taxon>Pezizomycotina</taxon>
        <taxon>Eurotiomycetes</taxon>
        <taxon>Eurotiomycetidae</taxon>
        <taxon>Eurotiales</taxon>
        <taxon>Trichocomaceae</taxon>
        <taxon>Talaromyces</taxon>
        <taxon>Talaromyces sect. Talaromyces</taxon>
    </lineage>
</organism>
<evidence type="ECO:0000256" key="2">
    <source>
        <dbReference type="ARBA" id="ARBA00022692"/>
    </source>
</evidence>
<dbReference type="PANTHER" id="PTHR33048:SF155">
    <property type="entry name" value="INTEGRAL MEMBRANE PROTEIN"/>
    <property type="match status" value="1"/>
</dbReference>
<evidence type="ECO:0000313" key="10">
    <source>
        <dbReference type="Proteomes" id="UP000053095"/>
    </source>
</evidence>
<evidence type="ECO:0000256" key="3">
    <source>
        <dbReference type="ARBA" id="ARBA00022989"/>
    </source>
</evidence>
<reference evidence="10" key="1">
    <citation type="journal article" date="2015" name="Genome Announc.">
        <title>Draft genome sequence of Talaromyces cellulolyticus strain Y-94, a source of lignocellulosic biomass-degrading enzymes.</title>
        <authorList>
            <person name="Fujii T."/>
            <person name="Koike H."/>
            <person name="Sawayama S."/>
            <person name="Yano S."/>
            <person name="Inoue H."/>
        </authorList>
    </citation>
    <scope>NUCLEOTIDE SEQUENCE [LARGE SCALE GENOMIC DNA]</scope>
    <source>
        <strain evidence="10">Y-94</strain>
    </source>
</reference>
<dbReference type="AlphaFoldDB" id="A0A6V8HJJ8"/>
<gene>
    <name evidence="9" type="ORF">TCE0_042f15459</name>
</gene>
<dbReference type="PANTHER" id="PTHR33048">
    <property type="entry name" value="PTH11-LIKE INTEGRAL MEMBRANE PROTEIN (AFU_ORTHOLOGUE AFUA_5G11245)"/>
    <property type="match status" value="1"/>
</dbReference>
<keyword evidence="10" id="KW-1185">Reference proteome</keyword>
<dbReference type="GO" id="GO:0016020">
    <property type="term" value="C:membrane"/>
    <property type="evidence" value="ECO:0007669"/>
    <property type="project" value="UniProtKB-SubCell"/>
</dbReference>
<keyword evidence="2 7" id="KW-0812">Transmembrane</keyword>
<keyword evidence="4 7" id="KW-0472">Membrane</keyword>
<accession>A0A6V8HJJ8</accession>
<dbReference type="InterPro" id="IPR049326">
    <property type="entry name" value="Rhodopsin_dom_fungi"/>
</dbReference>
<dbReference type="EMBL" id="DF933838">
    <property type="protein sequence ID" value="GAM41937.1"/>
    <property type="molecule type" value="Genomic_DNA"/>
</dbReference>
<evidence type="ECO:0000256" key="7">
    <source>
        <dbReference type="SAM" id="Phobius"/>
    </source>
</evidence>
<evidence type="ECO:0000313" key="9">
    <source>
        <dbReference type="EMBL" id="GAM41937.1"/>
    </source>
</evidence>
<comment type="similarity">
    <text evidence="5">Belongs to the SAT4 family.</text>
</comment>
<feature type="domain" description="Rhodopsin" evidence="8">
    <location>
        <begin position="26"/>
        <end position="288"/>
    </location>
</feature>
<protein>
    <recommendedName>
        <fullName evidence="8">Rhodopsin domain-containing protein</fullName>
    </recommendedName>
</protein>
<evidence type="ECO:0000256" key="1">
    <source>
        <dbReference type="ARBA" id="ARBA00004141"/>
    </source>
</evidence>